<keyword evidence="8" id="KW-1185">Reference proteome</keyword>
<dbReference type="SUPFAM" id="SSF46689">
    <property type="entry name" value="Homeodomain-like"/>
    <property type="match status" value="1"/>
</dbReference>
<dbReference type="InterPro" id="IPR001647">
    <property type="entry name" value="HTH_TetR"/>
</dbReference>
<keyword evidence="4" id="KW-0804">Transcription</keyword>
<dbReference type="AlphaFoldDB" id="A0A3E0X378"/>
<dbReference type="Gene3D" id="1.10.357.10">
    <property type="entry name" value="Tetracycline Repressor, domain 2"/>
    <property type="match status" value="1"/>
</dbReference>
<dbReference type="OrthoDB" id="9809772at2"/>
<organism evidence="7 8">
    <name type="scientific">Alkalilimnicola ehrlichii</name>
    <dbReference type="NCBI Taxonomy" id="351052"/>
    <lineage>
        <taxon>Bacteria</taxon>
        <taxon>Pseudomonadati</taxon>
        <taxon>Pseudomonadota</taxon>
        <taxon>Gammaproteobacteria</taxon>
        <taxon>Chromatiales</taxon>
        <taxon>Ectothiorhodospiraceae</taxon>
        <taxon>Alkalilimnicola</taxon>
    </lineage>
</organism>
<evidence type="ECO:0000256" key="4">
    <source>
        <dbReference type="ARBA" id="ARBA00023163"/>
    </source>
</evidence>
<dbReference type="PROSITE" id="PS50977">
    <property type="entry name" value="HTH_TETR_2"/>
    <property type="match status" value="1"/>
</dbReference>
<feature type="domain" description="HTH tetR-type" evidence="6">
    <location>
        <begin position="13"/>
        <end position="73"/>
    </location>
</feature>
<gene>
    <name evidence="7" type="ORF">CAL65_01590</name>
</gene>
<dbReference type="GO" id="GO:0000976">
    <property type="term" value="F:transcription cis-regulatory region binding"/>
    <property type="evidence" value="ECO:0007669"/>
    <property type="project" value="TreeGrafter"/>
</dbReference>
<evidence type="ECO:0000256" key="5">
    <source>
        <dbReference type="PROSITE-ProRule" id="PRU00335"/>
    </source>
</evidence>
<accession>A0A3E0X378</accession>
<comment type="caution">
    <text evidence="7">The sequence shown here is derived from an EMBL/GenBank/DDBJ whole genome shotgun (WGS) entry which is preliminary data.</text>
</comment>
<sequence length="112" mass="13286">MLSISGALVVRSRNTRQQILVAAEDLLLTRGFQGFSYHHIAERLGVRNAAIHYYFPSKNDLGLALLRRHREHFRWWAWQLQKQKASPISCLERFVATERRFWRTAPRAPWAW</sequence>
<proteinExistence type="predicted"/>
<dbReference type="PRINTS" id="PR00455">
    <property type="entry name" value="HTHTETR"/>
</dbReference>
<dbReference type="EMBL" id="NFZW01000001">
    <property type="protein sequence ID" value="RFA39498.1"/>
    <property type="molecule type" value="Genomic_DNA"/>
</dbReference>
<dbReference type="GO" id="GO:0003700">
    <property type="term" value="F:DNA-binding transcription factor activity"/>
    <property type="evidence" value="ECO:0007669"/>
    <property type="project" value="TreeGrafter"/>
</dbReference>
<reference evidence="8" key="1">
    <citation type="submission" date="2017-05" db="EMBL/GenBank/DDBJ databases">
        <authorList>
            <person name="Sharma S."/>
            <person name="Sidhu C."/>
            <person name="Pinnaka A.K."/>
        </authorList>
    </citation>
    <scope>NUCLEOTIDE SEQUENCE [LARGE SCALE GENOMIC DNA]</scope>
    <source>
        <strain evidence="8">AK93</strain>
    </source>
</reference>
<dbReference type="InterPro" id="IPR009057">
    <property type="entry name" value="Homeodomain-like_sf"/>
</dbReference>
<evidence type="ECO:0000256" key="2">
    <source>
        <dbReference type="ARBA" id="ARBA00023015"/>
    </source>
</evidence>
<dbReference type="InterPro" id="IPR050109">
    <property type="entry name" value="HTH-type_TetR-like_transc_reg"/>
</dbReference>
<feature type="DNA-binding region" description="H-T-H motif" evidence="5">
    <location>
        <begin position="36"/>
        <end position="55"/>
    </location>
</feature>
<keyword evidence="3 5" id="KW-0238">DNA-binding</keyword>
<evidence type="ECO:0000256" key="1">
    <source>
        <dbReference type="ARBA" id="ARBA00022491"/>
    </source>
</evidence>
<evidence type="ECO:0000313" key="8">
    <source>
        <dbReference type="Proteomes" id="UP000256763"/>
    </source>
</evidence>
<keyword evidence="2" id="KW-0805">Transcription regulation</keyword>
<evidence type="ECO:0000256" key="3">
    <source>
        <dbReference type="ARBA" id="ARBA00023125"/>
    </source>
</evidence>
<name>A0A3E0X378_9GAMM</name>
<dbReference type="PANTHER" id="PTHR30055:SF175">
    <property type="entry name" value="HTH-TYPE TRANSCRIPTIONAL REPRESSOR KSTR2"/>
    <property type="match status" value="1"/>
</dbReference>
<dbReference type="PANTHER" id="PTHR30055">
    <property type="entry name" value="HTH-TYPE TRANSCRIPTIONAL REGULATOR RUTR"/>
    <property type="match status" value="1"/>
</dbReference>
<keyword evidence="1" id="KW-0678">Repressor</keyword>
<protein>
    <recommendedName>
        <fullName evidence="6">HTH tetR-type domain-containing protein</fullName>
    </recommendedName>
</protein>
<dbReference type="Pfam" id="PF00440">
    <property type="entry name" value="TetR_N"/>
    <property type="match status" value="1"/>
</dbReference>
<evidence type="ECO:0000313" key="7">
    <source>
        <dbReference type="EMBL" id="RFA39498.1"/>
    </source>
</evidence>
<evidence type="ECO:0000259" key="6">
    <source>
        <dbReference type="PROSITE" id="PS50977"/>
    </source>
</evidence>
<dbReference type="Proteomes" id="UP000256763">
    <property type="component" value="Unassembled WGS sequence"/>
</dbReference>